<comment type="caution">
    <text evidence="2">The sequence shown here is derived from an EMBL/GenBank/DDBJ whole genome shotgun (WGS) entry which is preliminary data.</text>
</comment>
<name>A0AAX0VPV3_9PSED</name>
<evidence type="ECO:0000313" key="2">
    <source>
        <dbReference type="EMBL" id="PLV09974.1"/>
    </source>
</evidence>
<evidence type="ECO:0000313" key="5">
    <source>
        <dbReference type="Proteomes" id="UP000234878"/>
    </source>
</evidence>
<reference evidence="4 5" key="1">
    <citation type="submission" date="2017-12" db="EMBL/GenBank/DDBJ databases">
        <title>Detection of the carbapenemase gene blaVIM-5 in members of the Pseudomonas putida group isolated from polluted Nigerian wetlands.</title>
        <authorList>
            <person name="Adelowo O."/>
            <person name="Vollmers J."/>
            <person name="Maeusezahl I."/>
            <person name="Kaster A.-K."/>
            <person name="Mueller J.A."/>
        </authorList>
    </citation>
    <scope>NUCLEOTIDE SEQUENCE [LARGE SCALE GENOMIC DNA]</scope>
    <source>
        <strain evidence="3 4">MR119</strain>
        <strain evidence="2 5">MR144</strain>
    </source>
</reference>
<dbReference type="EMBL" id="PJCQ01000056">
    <property type="protein sequence ID" value="PLV09974.1"/>
    <property type="molecule type" value="Genomic_DNA"/>
</dbReference>
<protein>
    <recommendedName>
        <fullName evidence="6">Phage tail assembly chaperone protein</fullName>
    </recommendedName>
</protein>
<dbReference type="AlphaFoldDB" id="A0AAX0VPV3"/>
<organism evidence="2 5">
    <name type="scientific">Pseudomonas guariconensis</name>
    <dbReference type="NCBI Taxonomy" id="1288410"/>
    <lineage>
        <taxon>Bacteria</taxon>
        <taxon>Pseudomonadati</taxon>
        <taxon>Pseudomonadota</taxon>
        <taxon>Gammaproteobacteria</taxon>
        <taxon>Pseudomonadales</taxon>
        <taxon>Pseudomonadaceae</taxon>
        <taxon>Pseudomonas</taxon>
    </lineage>
</organism>
<evidence type="ECO:0000313" key="4">
    <source>
        <dbReference type="Proteomes" id="UP000234839"/>
    </source>
</evidence>
<evidence type="ECO:0000313" key="3">
    <source>
        <dbReference type="EMBL" id="PLV19271.1"/>
    </source>
</evidence>
<dbReference type="Proteomes" id="UP000234878">
    <property type="component" value="Unassembled WGS sequence"/>
</dbReference>
<proteinExistence type="predicted"/>
<dbReference type="Proteomes" id="UP000234839">
    <property type="component" value="Unassembled WGS sequence"/>
</dbReference>
<evidence type="ECO:0000256" key="1">
    <source>
        <dbReference type="SAM" id="MobiDB-lite"/>
    </source>
</evidence>
<keyword evidence="4" id="KW-1185">Reference proteome</keyword>
<evidence type="ECO:0008006" key="6">
    <source>
        <dbReference type="Google" id="ProtNLM"/>
    </source>
</evidence>
<dbReference type="EMBL" id="PJCP01000072">
    <property type="protein sequence ID" value="PLV19271.1"/>
    <property type="molecule type" value="Genomic_DNA"/>
</dbReference>
<feature type="region of interest" description="Disordered" evidence="1">
    <location>
        <begin position="112"/>
        <end position="132"/>
    </location>
</feature>
<sequence length="132" mass="15429">MWALIVDGVVVETTDIDPVGRFHSDLTWLPCGEAVQPGWLCQGDEFSEKVVTLEERMAAERQWRDSELEARQWLRDRHRDEQDLGRPTTLSDEQFIEFLTYLQALRDWPVAGSFPDPQQRPAPPDWIDQYTQ</sequence>
<gene>
    <name evidence="2" type="ORF">CXG49_26115</name>
    <name evidence="3" type="ORF">CXG53_26245</name>
</gene>
<dbReference type="RefSeq" id="WP_102082820.1">
    <property type="nucleotide sequence ID" value="NZ_CP194068.1"/>
</dbReference>
<accession>A0AAX0VPV3</accession>